<name>A0A7X6K2F5_9MICC</name>
<feature type="transmembrane region" description="Helical" evidence="1">
    <location>
        <begin position="20"/>
        <end position="39"/>
    </location>
</feature>
<evidence type="ECO:0000256" key="1">
    <source>
        <dbReference type="SAM" id="Phobius"/>
    </source>
</evidence>
<accession>A0A7X6K2F5</accession>
<organism evidence="2 3">
    <name type="scientific">Arthrobacter mobilis</name>
    <dbReference type="NCBI Taxonomy" id="2724944"/>
    <lineage>
        <taxon>Bacteria</taxon>
        <taxon>Bacillati</taxon>
        <taxon>Actinomycetota</taxon>
        <taxon>Actinomycetes</taxon>
        <taxon>Micrococcales</taxon>
        <taxon>Micrococcaceae</taxon>
        <taxon>Arthrobacter</taxon>
    </lineage>
</organism>
<gene>
    <name evidence="2" type="ORF">HGG74_01020</name>
</gene>
<dbReference type="RefSeq" id="WP_168484483.1">
    <property type="nucleotide sequence ID" value="NZ_JAAZSQ010000001.1"/>
</dbReference>
<keyword evidence="1" id="KW-0812">Transmembrane</keyword>
<evidence type="ECO:0000313" key="2">
    <source>
        <dbReference type="EMBL" id="NKX53137.1"/>
    </source>
</evidence>
<protein>
    <submittedName>
        <fullName evidence="2">Uncharacterized protein</fullName>
    </submittedName>
</protein>
<dbReference type="AlphaFoldDB" id="A0A7X6K2F5"/>
<keyword evidence="1" id="KW-1133">Transmembrane helix</keyword>
<dbReference type="Proteomes" id="UP000544090">
    <property type="component" value="Unassembled WGS sequence"/>
</dbReference>
<evidence type="ECO:0000313" key="3">
    <source>
        <dbReference type="Proteomes" id="UP000544090"/>
    </source>
</evidence>
<keyword evidence="1" id="KW-0472">Membrane</keyword>
<dbReference type="EMBL" id="JAAZSQ010000001">
    <property type="protein sequence ID" value="NKX53137.1"/>
    <property type="molecule type" value="Genomic_DNA"/>
</dbReference>
<proteinExistence type="predicted"/>
<sequence length="59" mass="6787">MHGRPGSHRRFWQSANFPWIVLGIAFLLITIASAAWFWITRIQPGIERFLESPLPSVPL</sequence>
<keyword evidence="3" id="KW-1185">Reference proteome</keyword>
<comment type="caution">
    <text evidence="2">The sequence shown here is derived from an EMBL/GenBank/DDBJ whole genome shotgun (WGS) entry which is preliminary data.</text>
</comment>
<reference evidence="2 3" key="1">
    <citation type="submission" date="2020-04" db="EMBL/GenBank/DDBJ databases">
        <title>Arthrobacter sp. nov.</title>
        <authorList>
            <person name="Liu S."/>
        </authorList>
    </citation>
    <scope>NUCLEOTIDE SEQUENCE [LARGE SCALE GENOMIC DNA]</scope>
    <source>
        <strain evidence="2 3">E918</strain>
    </source>
</reference>